<keyword evidence="1" id="KW-0238">DNA-binding</keyword>
<dbReference type="Gene3D" id="1.10.260.40">
    <property type="entry name" value="lambda repressor-like DNA-binding domains"/>
    <property type="match status" value="1"/>
</dbReference>
<gene>
    <name evidence="3" type="ORF">H9725_08720</name>
</gene>
<sequence length="357" mass="38695">MASTHMNIGGHIAALRKARGLTQEQLAAQLGVSAPAVSKWETNSSCPDITLLCPLARALGTNVDTLLQFEENLSDQEVAARINEVAEAAMAGDTGTEERLEALLHRWPGCTALLFNAAAVYDGFELFFPAADEEARRRWKTRKRSLLEEIRRTGTAAYWQAATIQLASLAAAEGDTGQAEALLQELPAYTGDPTAVRVQLCLKKGQPEQALKLAQTELYKSVVKIESCISTLLNPQVQPDPQKALKACRAYRAVANAFGLVDLSDGFLVEIYLRTGEIGRAAASFARYVEVLTGPPVLPDEDLFSPGLAYTSPDVQQAMPQPMRRMLLQSITGEEKYRPLLADPVAAAALDKLKTSV</sequence>
<evidence type="ECO:0000256" key="1">
    <source>
        <dbReference type="ARBA" id="ARBA00023125"/>
    </source>
</evidence>
<evidence type="ECO:0000313" key="3">
    <source>
        <dbReference type="EMBL" id="HIZ58636.1"/>
    </source>
</evidence>
<dbReference type="PANTHER" id="PTHR46558:SF11">
    <property type="entry name" value="HTH-TYPE TRANSCRIPTIONAL REGULATOR XRE"/>
    <property type="match status" value="1"/>
</dbReference>
<dbReference type="PANTHER" id="PTHR46558">
    <property type="entry name" value="TRACRIPTIONAL REGULATORY PROTEIN-RELATED-RELATED"/>
    <property type="match status" value="1"/>
</dbReference>
<dbReference type="AlphaFoldDB" id="A0A9D2FHU0"/>
<dbReference type="SUPFAM" id="SSF47413">
    <property type="entry name" value="lambda repressor-like DNA-binding domains"/>
    <property type="match status" value="1"/>
</dbReference>
<dbReference type="Proteomes" id="UP000824065">
    <property type="component" value="Unassembled WGS sequence"/>
</dbReference>
<organism evidence="3 4">
    <name type="scientific">Candidatus Faecalibacterium gallistercoris</name>
    <dbReference type="NCBI Taxonomy" id="2838579"/>
    <lineage>
        <taxon>Bacteria</taxon>
        <taxon>Bacillati</taxon>
        <taxon>Bacillota</taxon>
        <taxon>Clostridia</taxon>
        <taxon>Eubacteriales</taxon>
        <taxon>Oscillospiraceae</taxon>
        <taxon>Faecalibacterium</taxon>
    </lineage>
</organism>
<reference evidence="3" key="2">
    <citation type="submission" date="2021-04" db="EMBL/GenBank/DDBJ databases">
        <authorList>
            <person name="Gilroy R."/>
        </authorList>
    </citation>
    <scope>NUCLEOTIDE SEQUENCE</scope>
    <source>
        <strain evidence="3">ChiBcec16-3735</strain>
    </source>
</reference>
<accession>A0A9D2FHU0</accession>
<feature type="domain" description="HTH cro/C1-type" evidence="2">
    <location>
        <begin position="12"/>
        <end position="66"/>
    </location>
</feature>
<dbReference type="GO" id="GO:0003677">
    <property type="term" value="F:DNA binding"/>
    <property type="evidence" value="ECO:0007669"/>
    <property type="project" value="UniProtKB-KW"/>
</dbReference>
<dbReference type="InterPro" id="IPR001387">
    <property type="entry name" value="Cro/C1-type_HTH"/>
</dbReference>
<evidence type="ECO:0000259" key="2">
    <source>
        <dbReference type="PROSITE" id="PS50943"/>
    </source>
</evidence>
<dbReference type="SMART" id="SM00530">
    <property type="entry name" value="HTH_XRE"/>
    <property type="match status" value="1"/>
</dbReference>
<dbReference type="CDD" id="cd00093">
    <property type="entry name" value="HTH_XRE"/>
    <property type="match status" value="1"/>
</dbReference>
<evidence type="ECO:0000313" key="4">
    <source>
        <dbReference type="Proteomes" id="UP000824065"/>
    </source>
</evidence>
<name>A0A9D2FHU0_9FIRM</name>
<protein>
    <submittedName>
        <fullName evidence="3">Helix-turn-helix domain-containing protein</fullName>
    </submittedName>
</protein>
<comment type="caution">
    <text evidence="3">The sequence shown here is derived from an EMBL/GenBank/DDBJ whole genome shotgun (WGS) entry which is preliminary data.</text>
</comment>
<proteinExistence type="predicted"/>
<dbReference type="EMBL" id="DXBJ01000066">
    <property type="protein sequence ID" value="HIZ58636.1"/>
    <property type="molecule type" value="Genomic_DNA"/>
</dbReference>
<dbReference type="PROSITE" id="PS50943">
    <property type="entry name" value="HTH_CROC1"/>
    <property type="match status" value="1"/>
</dbReference>
<dbReference type="InterPro" id="IPR010982">
    <property type="entry name" value="Lambda_DNA-bd_dom_sf"/>
</dbReference>
<reference evidence="3" key="1">
    <citation type="journal article" date="2021" name="PeerJ">
        <title>Extensive microbial diversity within the chicken gut microbiome revealed by metagenomics and culture.</title>
        <authorList>
            <person name="Gilroy R."/>
            <person name="Ravi A."/>
            <person name="Getino M."/>
            <person name="Pursley I."/>
            <person name="Horton D.L."/>
            <person name="Alikhan N.F."/>
            <person name="Baker D."/>
            <person name="Gharbi K."/>
            <person name="Hall N."/>
            <person name="Watson M."/>
            <person name="Adriaenssens E.M."/>
            <person name="Foster-Nyarko E."/>
            <person name="Jarju S."/>
            <person name="Secka A."/>
            <person name="Antonio M."/>
            <person name="Oren A."/>
            <person name="Chaudhuri R.R."/>
            <person name="La Ragione R."/>
            <person name="Hildebrand F."/>
            <person name="Pallen M.J."/>
        </authorList>
    </citation>
    <scope>NUCLEOTIDE SEQUENCE</scope>
    <source>
        <strain evidence="3">ChiBcec16-3735</strain>
    </source>
</reference>
<dbReference type="Pfam" id="PF01381">
    <property type="entry name" value="HTH_3"/>
    <property type="match status" value="1"/>
</dbReference>